<evidence type="ECO:0000256" key="4">
    <source>
        <dbReference type="ARBA" id="ARBA00022461"/>
    </source>
</evidence>
<evidence type="ECO:0000313" key="14">
    <source>
        <dbReference type="Proteomes" id="UP001652621"/>
    </source>
</evidence>
<gene>
    <name evidence="15" type="primary">LOC101891785</name>
</gene>
<keyword evidence="7" id="KW-0915">Sodium</keyword>
<keyword evidence="11 12" id="KW-0407">Ion channel</keyword>
<reference evidence="15" key="1">
    <citation type="submission" date="2025-08" db="UniProtKB">
        <authorList>
            <consortium name="RefSeq"/>
        </authorList>
    </citation>
    <scope>IDENTIFICATION</scope>
    <source>
        <strain evidence="15">Aabys</strain>
        <tissue evidence="15">Whole body</tissue>
    </source>
</reference>
<evidence type="ECO:0000313" key="15">
    <source>
        <dbReference type="RefSeq" id="XP_058985530.1"/>
    </source>
</evidence>
<dbReference type="PANTHER" id="PTHR11690">
    <property type="entry name" value="AMILORIDE-SENSITIVE SODIUM CHANNEL-RELATED"/>
    <property type="match status" value="1"/>
</dbReference>
<dbReference type="Proteomes" id="UP001652621">
    <property type="component" value="Unplaced"/>
</dbReference>
<comment type="similarity">
    <text evidence="2 12">Belongs to the amiloride-sensitive sodium channel (TC 1.A.6) family.</text>
</comment>
<comment type="subcellular location">
    <subcellularLocation>
        <location evidence="1">Membrane</location>
        <topology evidence="1">Multi-pass membrane protein</topology>
    </subcellularLocation>
</comment>
<evidence type="ECO:0000256" key="8">
    <source>
        <dbReference type="ARBA" id="ARBA00023065"/>
    </source>
</evidence>
<keyword evidence="14" id="KW-1185">Reference proteome</keyword>
<keyword evidence="9 13" id="KW-0472">Membrane</keyword>
<evidence type="ECO:0000256" key="2">
    <source>
        <dbReference type="ARBA" id="ARBA00007193"/>
    </source>
</evidence>
<keyword evidence="3 12" id="KW-0813">Transport</keyword>
<feature type="transmembrane region" description="Helical" evidence="13">
    <location>
        <begin position="466"/>
        <end position="492"/>
    </location>
</feature>
<protein>
    <submittedName>
        <fullName evidence="15">Uncharacterized protein LOC101891785</fullName>
    </submittedName>
</protein>
<evidence type="ECO:0000256" key="9">
    <source>
        <dbReference type="ARBA" id="ARBA00023136"/>
    </source>
</evidence>
<accession>A0ABM3VIA8</accession>
<dbReference type="InterPro" id="IPR001873">
    <property type="entry name" value="ENaC"/>
</dbReference>
<dbReference type="PANTHER" id="PTHR11690:SF179">
    <property type="entry name" value="PICKPOCKET 10"/>
    <property type="match status" value="1"/>
</dbReference>
<keyword evidence="8 12" id="KW-0406">Ion transport</keyword>
<dbReference type="GeneID" id="101891785"/>
<evidence type="ECO:0000256" key="3">
    <source>
        <dbReference type="ARBA" id="ARBA00022448"/>
    </source>
</evidence>
<evidence type="ECO:0000256" key="7">
    <source>
        <dbReference type="ARBA" id="ARBA00023053"/>
    </source>
</evidence>
<name>A0ABM3VIA8_MUSDO</name>
<sequence>MSSPPKPPAGGGEAWTDQGKKNSRRITACSLIVDGFDYFKLYLATCCNHCYVYLVKNGLTWLERIFWFILIAISHYASIYIAMQSIDRFLTKNAYMGIERDYFSWNTSLPSLTICPMERLDRELFNAYCQSHYITGKNQDDLWDLLEHLANSTYMNFDDIPNHSSLERTLDKLQLKPNKYMELIYNLTVDHTLNPVDKLRIRCIDNDEYIHSRQVLTEYGLCYLTNNNIDDRYSSKYLLFGEMPEPNEYEIKHNVRRIQTGSYPDKYIDFNFIGFQSPIDVYAHSSYEVMKVDNNYGYTTENLYYEPFSPEITTDHNFETGASVRQRNCRFSHESNLTHFPVYTKNLCLQECRLNLVYKVCKCIPHFYPNRLRNPKPVCDYKTLRECMPQHESYFLKLYRERPNSNKLDMAPCYCEQNCVGSVLSLKVSLYTRSKQLYGSYGATMTEKEWPTVRYKREIYLTFTDLMVNIGGSAGFFLGFSVLGAIEIFYFFTMRLLFHLFGYKL</sequence>
<evidence type="ECO:0000256" key="13">
    <source>
        <dbReference type="SAM" id="Phobius"/>
    </source>
</evidence>
<evidence type="ECO:0000256" key="1">
    <source>
        <dbReference type="ARBA" id="ARBA00004141"/>
    </source>
</evidence>
<evidence type="ECO:0000256" key="6">
    <source>
        <dbReference type="ARBA" id="ARBA00022989"/>
    </source>
</evidence>
<keyword evidence="6 13" id="KW-1133">Transmembrane helix</keyword>
<evidence type="ECO:0000256" key="10">
    <source>
        <dbReference type="ARBA" id="ARBA00023201"/>
    </source>
</evidence>
<dbReference type="RefSeq" id="XP_058985530.1">
    <property type="nucleotide sequence ID" value="XM_059129547.1"/>
</dbReference>
<feature type="transmembrane region" description="Helical" evidence="13">
    <location>
        <begin position="65"/>
        <end position="83"/>
    </location>
</feature>
<keyword evidence="4 12" id="KW-0894">Sodium channel</keyword>
<keyword evidence="5 12" id="KW-0812">Transmembrane</keyword>
<organism evidence="14 15">
    <name type="scientific">Musca domestica</name>
    <name type="common">House fly</name>
    <dbReference type="NCBI Taxonomy" id="7370"/>
    <lineage>
        <taxon>Eukaryota</taxon>
        <taxon>Metazoa</taxon>
        <taxon>Ecdysozoa</taxon>
        <taxon>Arthropoda</taxon>
        <taxon>Hexapoda</taxon>
        <taxon>Insecta</taxon>
        <taxon>Pterygota</taxon>
        <taxon>Neoptera</taxon>
        <taxon>Endopterygota</taxon>
        <taxon>Diptera</taxon>
        <taxon>Brachycera</taxon>
        <taxon>Muscomorpha</taxon>
        <taxon>Muscoidea</taxon>
        <taxon>Muscidae</taxon>
        <taxon>Musca</taxon>
    </lineage>
</organism>
<evidence type="ECO:0000256" key="12">
    <source>
        <dbReference type="RuleBase" id="RU000679"/>
    </source>
</evidence>
<dbReference type="Gene3D" id="1.10.287.770">
    <property type="entry name" value="YojJ-like"/>
    <property type="match status" value="1"/>
</dbReference>
<dbReference type="Gene3D" id="1.10.287.820">
    <property type="entry name" value="Acid-sensing ion channel domain"/>
    <property type="match status" value="1"/>
</dbReference>
<evidence type="ECO:0000256" key="11">
    <source>
        <dbReference type="ARBA" id="ARBA00023303"/>
    </source>
</evidence>
<keyword evidence="10 12" id="KW-0739">Sodium transport</keyword>
<proteinExistence type="inferred from homology"/>
<dbReference type="Pfam" id="PF00858">
    <property type="entry name" value="ASC"/>
    <property type="match status" value="1"/>
</dbReference>
<evidence type="ECO:0000256" key="5">
    <source>
        <dbReference type="ARBA" id="ARBA00022692"/>
    </source>
</evidence>